<evidence type="ECO:0000259" key="3">
    <source>
        <dbReference type="Pfam" id="PF05368"/>
    </source>
</evidence>
<accession>A0ABR4DDJ8</accession>
<evidence type="ECO:0000256" key="2">
    <source>
        <dbReference type="ARBA" id="ARBA00022857"/>
    </source>
</evidence>
<dbReference type="InterPro" id="IPR051164">
    <property type="entry name" value="NmrA-like_oxidored"/>
</dbReference>
<dbReference type="Gene3D" id="3.90.25.10">
    <property type="entry name" value="UDP-galactose 4-epimerase, domain 1"/>
    <property type="match status" value="1"/>
</dbReference>
<dbReference type="GeneID" id="98124278"/>
<dbReference type="RefSeq" id="XP_070867152.1">
    <property type="nucleotide sequence ID" value="XM_071009634.1"/>
</dbReference>
<dbReference type="PANTHER" id="PTHR42748:SF31">
    <property type="entry name" value="NMRA-LIKE DOMAIN-CONTAINING PROTEIN-RELATED"/>
    <property type="match status" value="1"/>
</dbReference>
<proteinExistence type="inferred from homology"/>
<reference evidence="4 5" key="1">
    <citation type="journal article" date="2024" name="Commun. Biol.">
        <title>Comparative genomic analysis of thermophilic fungi reveals convergent evolutionary adaptations and gene losses.</title>
        <authorList>
            <person name="Steindorff A.S."/>
            <person name="Aguilar-Pontes M.V."/>
            <person name="Robinson A.J."/>
            <person name="Andreopoulos B."/>
            <person name="LaButti K."/>
            <person name="Kuo A."/>
            <person name="Mondo S."/>
            <person name="Riley R."/>
            <person name="Otillar R."/>
            <person name="Haridas S."/>
            <person name="Lipzen A."/>
            <person name="Grimwood J."/>
            <person name="Schmutz J."/>
            <person name="Clum A."/>
            <person name="Reid I.D."/>
            <person name="Moisan M.C."/>
            <person name="Butler G."/>
            <person name="Nguyen T.T.M."/>
            <person name="Dewar K."/>
            <person name="Conant G."/>
            <person name="Drula E."/>
            <person name="Henrissat B."/>
            <person name="Hansel C."/>
            <person name="Singer S."/>
            <person name="Hutchinson M.I."/>
            <person name="de Vries R.P."/>
            <person name="Natvig D.O."/>
            <person name="Powell A.J."/>
            <person name="Tsang A."/>
            <person name="Grigoriev I.V."/>
        </authorList>
    </citation>
    <scope>NUCLEOTIDE SEQUENCE [LARGE SCALE GENOMIC DNA]</scope>
    <source>
        <strain evidence="4 5">ATCC 22073</strain>
    </source>
</reference>
<dbReference type="CDD" id="cd05251">
    <property type="entry name" value="NmrA_like_SDR_a"/>
    <property type="match status" value="1"/>
</dbReference>
<keyword evidence="5" id="KW-1185">Reference proteome</keyword>
<keyword evidence="2" id="KW-0521">NADP</keyword>
<dbReference type="PANTHER" id="PTHR42748">
    <property type="entry name" value="NITROGEN METABOLITE REPRESSION PROTEIN NMRA FAMILY MEMBER"/>
    <property type="match status" value="1"/>
</dbReference>
<gene>
    <name evidence="4" type="ORF">VTJ83DRAFT_3274</name>
</gene>
<dbReference type="InterPro" id="IPR036291">
    <property type="entry name" value="NAD(P)-bd_dom_sf"/>
</dbReference>
<dbReference type="EMBL" id="JAZGUE010000003">
    <property type="protein sequence ID" value="KAL2268428.1"/>
    <property type="molecule type" value="Genomic_DNA"/>
</dbReference>
<feature type="domain" description="NmrA-like" evidence="3">
    <location>
        <begin position="170"/>
        <end position="314"/>
    </location>
</feature>
<dbReference type="SUPFAM" id="SSF51735">
    <property type="entry name" value="NAD(P)-binding Rossmann-fold domains"/>
    <property type="match status" value="1"/>
</dbReference>
<organism evidence="4 5">
    <name type="scientific">Remersonia thermophila</name>
    <dbReference type="NCBI Taxonomy" id="72144"/>
    <lineage>
        <taxon>Eukaryota</taxon>
        <taxon>Fungi</taxon>
        <taxon>Dikarya</taxon>
        <taxon>Ascomycota</taxon>
        <taxon>Pezizomycotina</taxon>
        <taxon>Sordariomycetes</taxon>
        <taxon>Sordariomycetidae</taxon>
        <taxon>Sordariales</taxon>
        <taxon>Sordariales incertae sedis</taxon>
        <taxon>Remersonia</taxon>
    </lineage>
</organism>
<dbReference type="Pfam" id="PF05368">
    <property type="entry name" value="NmrA"/>
    <property type="match status" value="2"/>
</dbReference>
<dbReference type="Gene3D" id="3.40.50.720">
    <property type="entry name" value="NAD(P)-binding Rossmann-like Domain"/>
    <property type="match status" value="1"/>
</dbReference>
<sequence length="327" mass="35480">MSKLLTVFGATGNQGSSVVKTILADPELSKEFRIRGITRDASKPAARSLAEKGVEVKTADLNSKDSVAAVVQGSHTVFLVTNFWETRSFETEVSQGRNVADAARDTGVAQLIFSSLLNVSELTGGRLPHAAHFDSKATVERYIRSICDASSSSSSSSSSTTSGGRPGIGACTFVLAGYFMQNLPGMLRLQDGVYTLAYPFGPKTPIPLVAPAADVGKFVKAAIKHAGELNGKRLLAAADYYTPERILEEFEEVTGNKTTYVQVSPEQFRAYQPANIALEMLETHLFIADPGYYAGESLDETMRFLDEKPTTWKVFVKEKNQKGAFQR</sequence>
<evidence type="ECO:0000313" key="4">
    <source>
        <dbReference type="EMBL" id="KAL2268428.1"/>
    </source>
</evidence>
<protein>
    <recommendedName>
        <fullName evidence="3">NmrA-like domain-containing protein</fullName>
    </recommendedName>
</protein>
<comment type="caution">
    <text evidence="4">The sequence shown here is derived from an EMBL/GenBank/DDBJ whole genome shotgun (WGS) entry which is preliminary data.</text>
</comment>
<dbReference type="Proteomes" id="UP001600064">
    <property type="component" value="Unassembled WGS sequence"/>
</dbReference>
<feature type="domain" description="NmrA-like" evidence="3">
    <location>
        <begin position="1"/>
        <end position="147"/>
    </location>
</feature>
<evidence type="ECO:0000256" key="1">
    <source>
        <dbReference type="ARBA" id="ARBA00006328"/>
    </source>
</evidence>
<dbReference type="InterPro" id="IPR008030">
    <property type="entry name" value="NmrA-like"/>
</dbReference>
<name>A0ABR4DDJ8_9PEZI</name>
<evidence type="ECO:0000313" key="5">
    <source>
        <dbReference type="Proteomes" id="UP001600064"/>
    </source>
</evidence>
<comment type="similarity">
    <text evidence="1">Belongs to the NmrA-type oxidoreductase family.</text>
</comment>